<accession>A0A238FPF7</accession>
<reference evidence="2" key="1">
    <citation type="submission" date="2016-09" db="EMBL/GenBank/DDBJ databases">
        <authorList>
            <person name="Jeantristanb JTB J.-T."/>
            <person name="Ricardo R."/>
        </authorList>
    </citation>
    <scope>NUCLEOTIDE SEQUENCE [LARGE SCALE GENOMIC DNA]</scope>
</reference>
<sequence>MLDQDLHIMYQTSPQSTRCSASSADAFALSLSQIPLKVAKPSTPRPQLP</sequence>
<dbReference type="EMBL" id="FMSP01000017">
    <property type="protein sequence ID" value="SCV73088.1"/>
    <property type="molecule type" value="Genomic_DNA"/>
</dbReference>
<dbReference type="Proteomes" id="UP000198372">
    <property type="component" value="Unassembled WGS sequence"/>
</dbReference>
<gene>
    <name evidence="1" type="ORF">BQ2448_7013</name>
</gene>
<dbReference type="AlphaFoldDB" id="A0A238FPF7"/>
<organism evidence="1 2">
    <name type="scientific">Microbotryum intermedium</name>
    <dbReference type="NCBI Taxonomy" id="269621"/>
    <lineage>
        <taxon>Eukaryota</taxon>
        <taxon>Fungi</taxon>
        <taxon>Dikarya</taxon>
        <taxon>Basidiomycota</taxon>
        <taxon>Pucciniomycotina</taxon>
        <taxon>Microbotryomycetes</taxon>
        <taxon>Microbotryales</taxon>
        <taxon>Microbotryaceae</taxon>
        <taxon>Microbotryum</taxon>
    </lineage>
</organism>
<name>A0A238FPF7_9BASI</name>
<proteinExistence type="predicted"/>
<protein>
    <submittedName>
        <fullName evidence="1">BQ2448_7013 protein</fullName>
    </submittedName>
</protein>
<evidence type="ECO:0000313" key="1">
    <source>
        <dbReference type="EMBL" id="SCV73088.1"/>
    </source>
</evidence>
<keyword evidence="2" id="KW-1185">Reference proteome</keyword>
<evidence type="ECO:0000313" key="2">
    <source>
        <dbReference type="Proteomes" id="UP000198372"/>
    </source>
</evidence>